<dbReference type="InterPro" id="IPR026960">
    <property type="entry name" value="RVT-Znf"/>
</dbReference>
<dbReference type="GO" id="GO:0003964">
    <property type="term" value="F:RNA-directed DNA polymerase activity"/>
    <property type="evidence" value="ECO:0007669"/>
    <property type="project" value="UniProtKB-KW"/>
</dbReference>
<feature type="domain" description="RRM" evidence="3">
    <location>
        <begin position="16"/>
        <end position="93"/>
    </location>
</feature>
<keyword evidence="4" id="KW-0808">Transferase</keyword>
<keyword evidence="4" id="KW-0548">Nucleotidyltransferase</keyword>
<dbReference type="InterPro" id="IPR012677">
    <property type="entry name" value="Nucleotide-bd_a/b_plait_sf"/>
</dbReference>
<feature type="region of interest" description="Disordered" evidence="2">
    <location>
        <begin position="230"/>
        <end position="280"/>
    </location>
</feature>
<proteinExistence type="predicted"/>
<evidence type="ECO:0000313" key="4">
    <source>
        <dbReference type="EMBL" id="GEY36472.1"/>
    </source>
</evidence>
<organism evidence="4">
    <name type="scientific">Tanacetum cinerariifolium</name>
    <name type="common">Dalmatian daisy</name>
    <name type="synonym">Chrysanthemum cinerariifolium</name>
    <dbReference type="NCBI Taxonomy" id="118510"/>
    <lineage>
        <taxon>Eukaryota</taxon>
        <taxon>Viridiplantae</taxon>
        <taxon>Streptophyta</taxon>
        <taxon>Embryophyta</taxon>
        <taxon>Tracheophyta</taxon>
        <taxon>Spermatophyta</taxon>
        <taxon>Magnoliopsida</taxon>
        <taxon>eudicotyledons</taxon>
        <taxon>Gunneridae</taxon>
        <taxon>Pentapetalae</taxon>
        <taxon>asterids</taxon>
        <taxon>campanulids</taxon>
        <taxon>Asterales</taxon>
        <taxon>Asteraceae</taxon>
        <taxon>Asteroideae</taxon>
        <taxon>Anthemideae</taxon>
        <taxon>Anthemidinae</taxon>
        <taxon>Tanacetum</taxon>
    </lineage>
</organism>
<dbReference type="Pfam" id="PF00076">
    <property type="entry name" value="RRM_1"/>
    <property type="match status" value="1"/>
</dbReference>
<dbReference type="PROSITE" id="PS50102">
    <property type="entry name" value="RRM"/>
    <property type="match status" value="1"/>
</dbReference>
<keyword evidence="4" id="KW-0695">RNA-directed DNA polymerase</keyword>
<dbReference type="Gene3D" id="3.30.70.330">
    <property type="match status" value="1"/>
</dbReference>
<evidence type="ECO:0000256" key="1">
    <source>
        <dbReference type="PROSITE-ProRule" id="PRU00176"/>
    </source>
</evidence>
<dbReference type="InterPro" id="IPR035979">
    <property type="entry name" value="RBD_domain_sf"/>
</dbReference>
<dbReference type="GO" id="GO:0003723">
    <property type="term" value="F:RNA binding"/>
    <property type="evidence" value="ECO:0007669"/>
    <property type="project" value="UniProtKB-UniRule"/>
</dbReference>
<gene>
    <name evidence="4" type="ORF">Tci_408446</name>
</gene>
<accession>A0A699HL44</accession>
<dbReference type="SUPFAM" id="SSF54928">
    <property type="entry name" value="RNA-binding domain, RBD"/>
    <property type="match status" value="1"/>
</dbReference>
<dbReference type="PANTHER" id="PTHR33116:SF78">
    <property type="entry name" value="OS12G0587133 PROTEIN"/>
    <property type="match status" value="1"/>
</dbReference>
<dbReference type="InterPro" id="IPR000504">
    <property type="entry name" value="RRM_dom"/>
</dbReference>
<dbReference type="CDD" id="cd00590">
    <property type="entry name" value="RRM_SF"/>
    <property type="match status" value="1"/>
</dbReference>
<comment type="caution">
    <text evidence="4">The sequence shown here is derived from an EMBL/GenBank/DDBJ whole genome shotgun (WGS) entry which is preliminary data.</text>
</comment>
<evidence type="ECO:0000259" key="3">
    <source>
        <dbReference type="PROSITE" id="PS50102"/>
    </source>
</evidence>
<dbReference type="EMBL" id="BKCJ010172478">
    <property type="protein sequence ID" value="GEY36472.1"/>
    <property type="molecule type" value="Genomic_DNA"/>
</dbReference>
<name>A0A699HL44_TANCI</name>
<dbReference type="Pfam" id="PF13966">
    <property type="entry name" value="zf-RVT"/>
    <property type="match status" value="1"/>
</dbReference>
<keyword evidence="1" id="KW-0694">RNA-binding</keyword>
<dbReference type="AlphaFoldDB" id="A0A699HL44"/>
<evidence type="ECO:0000256" key="2">
    <source>
        <dbReference type="SAM" id="MobiDB-lite"/>
    </source>
</evidence>
<reference evidence="4" key="1">
    <citation type="journal article" date="2019" name="Sci. Rep.">
        <title>Draft genome of Tanacetum cinerariifolium, the natural source of mosquito coil.</title>
        <authorList>
            <person name="Yamashiro T."/>
            <person name="Shiraishi A."/>
            <person name="Satake H."/>
            <person name="Nakayama K."/>
        </authorList>
    </citation>
    <scope>NUCLEOTIDE SEQUENCE</scope>
</reference>
<sequence length="673" mass="77074">MMRRNEVGGRATQAAHLIFVTNFPSGTSTKQLWDVCEQYGKVVDSFIPNRVSKEGKKHAFVRFIKVSNMEVLVGNLNTIWIGKFKLRFNLARFQRAVSTDARHHKSDKLMEDKPMMVIDDDCLTDKISELTLVAKVKTFDSMPNLRIIFKDEGFEYVTIRVDERVFWVDVEGIPSVAWTSKTFMKIAKKWGELVFTEDFDDNNLWRKRLVTVIRAREIIRWIPDFMEKENETSSDSVDEESKKSTPYTDICSGVNGIGRSESDDKGEMNNNNGDVGEVKSDDPFGIYNLLNQKDKHKEGESLVSEDPSKPHGFSKIVVEDNIVSEKEDGQVNINGSLQETFSKPLQASRKVEKEQHSKCNLSSVKGGGGSEKDSALPKGKCPRIASSLLEKMNEFVEIGQAMRFYMDGCVNDIEKLISRKGDGTDLWKELRDLDALKEKDLVQKDKKQLFRGMEPGTRKVSWFSWDSVVASKEVEGLGMSTFFAMNCALLFKWIWRFKVHPKAMWVSIIKAIHRACGNLDRDIMAASNKLPTRFNMSLRGLEVPSIDCPICLEGVETSDHLFFSCPVASSIVAKVLGWWGLPNIVISSYQGWLNWFNGLRLRKEVKDYLEGTMFVSWWIIWNYHNKLIFYSDVPKKASLFDLIVYHSFVWCNARVRRKLEWLGWLKSPMTALL</sequence>
<dbReference type="PANTHER" id="PTHR33116">
    <property type="entry name" value="REVERSE TRANSCRIPTASE ZINC-BINDING DOMAIN-CONTAINING PROTEIN-RELATED-RELATED"/>
    <property type="match status" value="1"/>
</dbReference>
<dbReference type="SMART" id="SM00360">
    <property type="entry name" value="RRM"/>
    <property type="match status" value="1"/>
</dbReference>
<protein>
    <submittedName>
        <fullName evidence="4">RNA-directed DNA polymerase, eukaryota, nucleotide-binding alpha-beta plait domain protein</fullName>
    </submittedName>
</protein>